<accession>A0ABW1EBP7</accession>
<evidence type="ECO:0000256" key="2">
    <source>
        <dbReference type="SAM" id="MobiDB-lite"/>
    </source>
</evidence>
<proteinExistence type="predicted"/>
<feature type="compositionally biased region" description="Basic and acidic residues" evidence="2">
    <location>
        <begin position="57"/>
        <end position="67"/>
    </location>
</feature>
<feature type="coiled-coil region" evidence="1">
    <location>
        <begin position="5"/>
        <end position="39"/>
    </location>
</feature>
<keyword evidence="4" id="KW-1185">Reference proteome</keyword>
<organism evidence="3 4">
    <name type="scientific">Streptomyces chlorus</name>
    <dbReference type="NCBI Taxonomy" id="887452"/>
    <lineage>
        <taxon>Bacteria</taxon>
        <taxon>Bacillati</taxon>
        <taxon>Actinomycetota</taxon>
        <taxon>Actinomycetes</taxon>
        <taxon>Kitasatosporales</taxon>
        <taxon>Streptomycetaceae</taxon>
        <taxon>Streptomyces</taxon>
    </lineage>
</organism>
<evidence type="ECO:0000313" key="3">
    <source>
        <dbReference type="EMBL" id="MFC5857171.1"/>
    </source>
</evidence>
<dbReference type="Proteomes" id="UP001596180">
    <property type="component" value="Unassembled WGS sequence"/>
</dbReference>
<comment type="caution">
    <text evidence="3">The sequence shown here is derived from an EMBL/GenBank/DDBJ whole genome shotgun (WGS) entry which is preliminary data.</text>
</comment>
<dbReference type="RefSeq" id="WP_381371572.1">
    <property type="nucleotide sequence ID" value="NZ_JBHSOA010000159.1"/>
</dbReference>
<sequence length="176" mass="18852">MPTPAAVMKRRLRDLEARAAELHERIAVLQREADQVEAQVTRWRIGGEIFEEVEQELREGGAGDRADGAAGVPAAADAGEAAESSHGVPGAGSGSRYVPQWSEGADPARLPGLYSEIVSFVSSADGPVRVPDVVRALFGEGAGRSRQEGVRAQLKRLVERYWLVSEDGRSFTAGSR</sequence>
<evidence type="ECO:0000256" key="1">
    <source>
        <dbReference type="SAM" id="Coils"/>
    </source>
</evidence>
<feature type="region of interest" description="Disordered" evidence="2">
    <location>
        <begin position="57"/>
        <end position="101"/>
    </location>
</feature>
<dbReference type="EMBL" id="JBHSOA010000159">
    <property type="protein sequence ID" value="MFC5857171.1"/>
    <property type="molecule type" value="Genomic_DNA"/>
</dbReference>
<gene>
    <name evidence="3" type="ORF">ACFPZI_37105</name>
</gene>
<evidence type="ECO:0000313" key="4">
    <source>
        <dbReference type="Proteomes" id="UP001596180"/>
    </source>
</evidence>
<feature type="compositionally biased region" description="Low complexity" evidence="2">
    <location>
        <begin position="68"/>
        <end position="82"/>
    </location>
</feature>
<protein>
    <submittedName>
        <fullName evidence="3">Uncharacterized protein</fullName>
    </submittedName>
</protein>
<reference evidence="4" key="1">
    <citation type="journal article" date="2019" name="Int. J. Syst. Evol. Microbiol.">
        <title>The Global Catalogue of Microorganisms (GCM) 10K type strain sequencing project: providing services to taxonomists for standard genome sequencing and annotation.</title>
        <authorList>
            <consortium name="The Broad Institute Genomics Platform"/>
            <consortium name="The Broad Institute Genome Sequencing Center for Infectious Disease"/>
            <person name="Wu L."/>
            <person name="Ma J."/>
        </authorList>
    </citation>
    <scope>NUCLEOTIDE SEQUENCE [LARGE SCALE GENOMIC DNA]</scope>
    <source>
        <strain evidence="4">JCM 10411</strain>
    </source>
</reference>
<keyword evidence="1" id="KW-0175">Coiled coil</keyword>
<name>A0ABW1EBP7_9ACTN</name>